<reference evidence="16 17" key="1">
    <citation type="submission" date="2015-07" db="EMBL/GenBank/DDBJ databases">
        <title>Isolation and Genomic Characterization of a Novel Halophilic Metal-Reducing Deltaproteobacterium from the Deep Subsurface.</title>
        <authorList>
            <person name="Badalamenti J.P."/>
            <person name="Summers Z.M."/>
            <person name="Gralnick J.A."/>
            <person name="Bond D.R."/>
        </authorList>
    </citation>
    <scope>NUCLEOTIDE SEQUENCE [LARGE SCALE GENOMIC DNA]</scope>
    <source>
        <strain evidence="16 17">WTL</strain>
    </source>
</reference>
<keyword evidence="11 13" id="KW-0012">Acyltransferase</keyword>
<evidence type="ECO:0000256" key="11">
    <source>
        <dbReference type="ARBA" id="ARBA00023315"/>
    </source>
</evidence>
<evidence type="ECO:0000256" key="10">
    <source>
        <dbReference type="ARBA" id="ARBA00023268"/>
    </source>
</evidence>
<sequence length="329" mass="34516">MNKKPHAMILGTGRALPEKILTNADLEKIVATSDSWIFERTGIRERRVAEPGVPLSVLAVGAARAALEDAGIAATEIDLIVLGTVTGDMKFPATACLVQEQLGATNAAAFDISAACSGFLYGLQIAAALMASAGYRHALVIGGEVLTSMVNWEDRDTCVLFGDGAGAVVLGPSDGRRGLVHGVLGSNGAFSQLLYNPGCGSLNPPTVANVAEKLHTIRMEGREVFRHAVTSMTTALQRALDEAGLTAGDLDLLIPHQANMRIIEAVTKRFGVVTEKVYVNVERYGNTSAASIPIALDEALRGGRIKSGDTVGLVTFGAGFTWAAAILRF</sequence>
<dbReference type="NCBIfam" id="TIGR00747">
    <property type="entry name" value="fabH"/>
    <property type="match status" value="1"/>
</dbReference>
<evidence type="ECO:0000256" key="1">
    <source>
        <dbReference type="ARBA" id="ARBA00005194"/>
    </source>
</evidence>
<protein>
    <recommendedName>
        <fullName evidence="3 13">Beta-ketoacyl-[acyl-carrier-protein] synthase III</fullName>
        <shortName evidence="13">Beta-ketoacyl-ACP synthase III</shortName>
        <shortName evidence="13">KAS III</shortName>
        <ecNumber evidence="3 13">2.3.1.180</ecNumber>
    </recommendedName>
    <alternativeName>
        <fullName evidence="13">3-oxoacyl-[acyl-carrier-protein] synthase 3</fullName>
    </alternativeName>
    <alternativeName>
        <fullName evidence="13">3-oxoacyl-[acyl-carrier-protein] synthase III</fullName>
    </alternativeName>
</protein>
<dbReference type="CDD" id="cd00830">
    <property type="entry name" value="KAS_III"/>
    <property type="match status" value="1"/>
</dbReference>
<keyword evidence="8 13" id="KW-0443">Lipid metabolism</keyword>
<evidence type="ECO:0000313" key="16">
    <source>
        <dbReference type="EMBL" id="ALC15006.1"/>
    </source>
</evidence>
<evidence type="ECO:0000256" key="7">
    <source>
        <dbReference type="ARBA" id="ARBA00022832"/>
    </source>
</evidence>
<evidence type="ECO:0000256" key="12">
    <source>
        <dbReference type="ARBA" id="ARBA00051096"/>
    </source>
</evidence>
<organism evidence="16 17">
    <name type="scientific">Desulfuromonas soudanensis</name>
    <dbReference type="NCBI Taxonomy" id="1603606"/>
    <lineage>
        <taxon>Bacteria</taxon>
        <taxon>Pseudomonadati</taxon>
        <taxon>Thermodesulfobacteriota</taxon>
        <taxon>Desulfuromonadia</taxon>
        <taxon>Desulfuromonadales</taxon>
        <taxon>Desulfuromonadaceae</taxon>
        <taxon>Desulfuromonas</taxon>
    </lineage>
</organism>
<comment type="pathway">
    <text evidence="1 13">Lipid metabolism; fatty acid biosynthesis.</text>
</comment>
<dbReference type="Pfam" id="PF08541">
    <property type="entry name" value="ACP_syn_III_C"/>
    <property type="match status" value="1"/>
</dbReference>
<dbReference type="PATRIC" id="fig|1603606.3.peg.228"/>
<dbReference type="GO" id="GO:0044550">
    <property type="term" value="P:secondary metabolite biosynthetic process"/>
    <property type="evidence" value="ECO:0007669"/>
    <property type="project" value="TreeGrafter"/>
</dbReference>
<comment type="catalytic activity">
    <reaction evidence="12">
        <text>malonyl-[ACP] + acetyl-CoA + H(+) = 3-oxobutanoyl-[ACP] + CO2 + CoA</text>
        <dbReference type="Rhea" id="RHEA:12080"/>
        <dbReference type="Rhea" id="RHEA-COMP:9623"/>
        <dbReference type="Rhea" id="RHEA-COMP:9625"/>
        <dbReference type="ChEBI" id="CHEBI:15378"/>
        <dbReference type="ChEBI" id="CHEBI:16526"/>
        <dbReference type="ChEBI" id="CHEBI:57287"/>
        <dbReference type="ChEBI" id="CHEBI:57288"/>
        <dbReference type="ChEBI" id="CHEBI:78449"/>
        <dbReference type="ChEBI" id="CHEBI:78450"/>
        <dbReference type="EC" id="2.3.1.180"/>
    </reaction>
    <physiologicalReaction direction="left-to-right" evidence="12">
        <dbReference type="Rhea" id="RHEA:12081"/>
    </physiologicalReaction>
</comment>
<dbReference type="GO" id="GO:0006633">
    <property type="term" value="P:fatty acid biosynthetic process"/>
    <property type="evidence" value="ECO:0007669"/>
    <property type="project" value="UniProtKB-UniRule"/>
</dbReference>
<keyword evidence="4 13" id="KW-0963">Cytoplasm</keyword>
<comment type="subcellular location">
    <subcellularLocation>
        <location evidence="13">Cytoplasm</location>
    </subcellularLocation>
</comment>
<feature type="active site" evidence="13">
    <location>
        <position position="286"/>
    </location>
</feature>
<evidence type="ECO:0000313" key="17">
    <source>
        <dbReference type="Proteomes" id="UP000057158"/>
    </source>
</evidence>
<dbReference type="InterPro" id="IPR013747">
    <property type="entry name" value="ACP_syn_III_C"/>
</dbReference>
<feature type="region of interest" description="ACP-binding" evidence="13">
    <location>
        <begin position="257"/>
        <end position="261"/>
    </location>
</feature>
<dbReference type="InterPro" id="IPR013751">
    <property type="entry name" value="ACP_syn_III_N"/>
</dbReference>
<dbReference type="UniPathway" id="UPA00094"/>
<evidence type="ECO:0000256" key="3">
    <source>
        <dbReference type="ARBA" id="ARBA00012333"/>
    </source>
</evidence>
<dbReference type="FunFam" id="3.40.47.10:FF:000004">
    <property type="entry name" value="3-oxoacyl-[acyl-carrier-protein] synthase 3"/>
    <property type="match status" value="1"/>
</dbReference>
<dbReference type="SUPFAM" id="SSF53901">
    <property type="entry name" value="Thiolase-like"/>
    <property type="match status" value="1"/>
</dbReference>
<accession>A0A0M5IT78</accession>
<dbReference type="NCBIfam" id="NF006829">
    <property type="entry name" value="PRK09352.1"/>
    <property type="match status" value="1"/>
</dbReference>
<feature type="active site" evidence="13">
    <location>
        <position position="116"/>
    </location>
</feature>
<comment type="similarity">
    <text evidence="2 13">Belongs to the thiolase-like superfamily. FabH family.</text>
</comment>
<dbReference type="PANTHER" id="PTHR34069:SF2">
    <property type="entry name" value="BETA-KETOACYL-[ACYL-CARRIER-PROTEIN] SYNTHASE III"/>
    <property type="match status" value="1"/>
</dbReference>
<dbReference type="Proteomes" id="UP000057158">
    <property type="component" value="Chromosome"/>
</dbReference>
<dbReference type="GO" id="GO:0004315">
    <property type="term" value="F:3-oxoacyl-[acyl-carrier-protein] synthase activity"/>
    <property type="evidence" value="ECO:0007669"/>
    <property type="project" value="InterPro"/>
</dbReference>
<keyword evidence="7 13" id="KW-0276">Fatty acid metabolism</keyword>
<dbReference type="EMBL" id="CP010802">
    <property type="protein sequence ID" value="ALC15006.1"/>
    <property type="molecule type" value="Genomic_DNA"/>
</dbReference>
<evidence type="ECO:0000256" key="4">
    <source>
        <dbReference type="ARBA" id="ARBA00022490"/>
    </source>
</evidence>
<feature type="domain" description="Beta-ketoacyl-[acyl-carrier-protein] synthase III C-terminal" evidence="14">
    <location>
        <begin position="240"/>
        <end position="328"/>
    </location>
</feature>
<dbReference type="InterPro" id="IPR004655">
    <property type="entry name" value="FabH"/>
</dbReference>
<comment type="subunit">
    <text evidence="13">Homodimer.</text>
</comment>
<dbReference type="Gene3D" id="3.40.47.10">
    <property type="match status" value="1"/>
</dbReference>
<dbReference type="HAMAP" id="MF_01815">
    <property type="entry name" value="FabH"/>
    <property type="match status" value="1"/>
</dbReference>
<keyword evidence="10 13" id="KW-0511">Multifunctional enzyme</keyword>
<evidence type="ECO:0000256" key="8">
    <source>
        <dbReference type="ARBA" id="ARBA00023098"/>
    </source>
</evidence>
<evidence type="ECO:0000256" key="9">
    <source>
        <dbReference type="ARBA" id="ARBA00023160"/>
    </source>
</evidence>
<keyword evidence="17" id="KW-1185">Reference proteome</keyword>
<dbReference type="GO" id="GO:0005737">
    <property type="term" value="C:cytoplasm"/>
    <property type="evidence" value="ECO:0007669"/>
    <property type="project" value="UniProtKB-SubCell"/>
</dbReference>
<evidence type="ECO:0000259" key="15">
    <source>
        <dbReference type="Pfam" id="PF08545"/>
    </source>
</evidence>
<keyword evidence="6 13" id="KW-0808">Transferase</keyword>
<dbReference type="GO" id="GO:0033818">
    <property type="term" value="F:beta-ketoacyl-acyl-carrier-protein synthase III activity"/>
    <property type="evidence" value="ECO:0007669"/>
    <property type="project" value="UniProtKB-UniRule"/>
</dbReference>
<evidence type="ECO:0000256" key="13">
    <source>
        <dbReference type="HAMAP-Rule" id="MF_01815"/>
    </source>
</evidence>
<dbReference type="EC" id="2.3.1.180" evidence="3 13"/>
<dbReference type="RefSeq" id="WP_053549249.1">
    <property type="nucleotide sequence ID" value="NZ_CP010802.1"/>
</dbReference>
<dbReference type="OrthoDB" id="9815506at2"/>
<evidence type="ECO:0000256" key="2">
    <source>
        <dbReference type="ARBA" id="ARBA00008642"/>
    </source>
</evidence>
<name>A0A0M5IT78_9BACT</name>
<gene>
    <name evidence="16" type="primary">fabH-1</name>
    <name evidence="13" type="synonym">fabH</name>
    <name evidence="16" type="ORF">DSOUD_0206</name>
</gene>
<dbReference type="KEGG" id="des:DSOUD_0206"/>
<keyword evidence="5 13" id="KW-0444">Lipid biosynthesis</keyword>
<dbReference type="Pfam" id="PF08545">
    <property type="entry name" value="ACP_syn_III"/>
    <property type="match status" value="1"/>
</dbReference>
<dbReference type="STRING" id="1603606.DSOUD_0206"/>
<evidence type="ECO:0000256" key="5">
    <source>
        <dbReference type="ARBA" id="ARBA00022516"/>
    </source>
</evidence>
<comment type="function">
    <text evidence="13">Catalyzes the condensation reaction of fatty acid synthesis by the addition to an acyl acceptor of two carbons from malonyl-ACP. Catalyzes the first condensation reaction which initiates fatty acid synthesis and may therefore play a role in governing the total rate of fatty acid production. Possesses both acetoacetyl-ACP synthase and acetyl transacylase activities. Its substrate specificity determines the biosynthesis of branched-chain and/or straight-chain of fatty acids.</text>
</comment>
<feature type="active site" evidence="13">
    <location>
        <position position="256"/>
    </location>
</feature>
<evidence type="ECO:0000259" key="14">
    <source>
        <dbReference type="Pfam" id="PF08541"/>
    </source>
</evidence>
<comment type="domain">
    <text evidence="13">The last Arg residue of the ACP-binding site is essential for the weak association between ACP/AcpP and FabH.</text>
</comment>
<dbReference type="PANTHER" id="PTHR34069">
    <property type="entry name" value="3-OXOACYL-[ACYL-CARRIER-PROTEIN] SYNTHASE 3"/>
    <property type="match status" value="1"/>
</dbReference>
<proteinExistence type="inferred from homology"/>
<evidence type="ECO:0000256" key="6">
    <source>
        <dbReference type="ARBA" id="ARBA00022679"/>
    </source>
</evidence>
<dbReference type="InterPro" id="IPR016039">
    <property type="entry name" value="Thiolase-like"/>
</dbReference>
<feature type="domain" description="Beta-ketoacyl-[acyl-carrier-protein] synthase III N-terminal" evidence="15">
    <location>
        <begin position="110"/>
        <end position="188"/>
    </location>
</feature>
<keyword evidence="9 13" id="KW-0275">Fatty acid biosynthesis</keyword>
<dbReference type="AlphaFoldDB" id="A0A0M5IT78"/>